<dbReference type="RefSeq" id="WP_012165292.1">
    <property type="nucleotide sequence ID" value="NC_009925.1"/>
</dbReference>
<dbReference type="SMART" id="SM00332">
    <property type="entry name" value="PP2Cc"/>
    <property type="match status" value="1"/>
</dbReference>
<gene>
    <name evidence="2" type="ordered locus">AM1_5055</name>
</gene>
<dbReference type="InterPro" id="IPR001932">
    <property type="entry name" value="PPM-type_phosphatase-like_dom"/>
</dbReference>
<keyword evidence="3" id="KW-1185">Reference proteome</keyword>
<evidence type="ECO:0000259" key="1">
    <source>
        <dbReference type="PROSITE" id="PS51746"/>
    </source>
</evidence>
<protein>
    <submittedName>
        <fullName evidence="2">Protein phosphatase 2C, putative</fullName>
    </submittedName>
</protein>
<evidence type="ECO:0000313" key="2">
    <source>
        <dbReference type="EMBL" id="ABW30021.1"/>
    </source>
</evidence>
<name>B0C744_ACAM1</name>
<dbReference type="STRING" id="329726.AM1_5055"/>
<dbReference type="KEGG" id="amr:AM1_5055"/>
<dbReference type="PANTHER" id="PTHR47992">
    <property type="entry name" value="PROTEIN PHOSPHATASE"/>
    <property type="match status" value="1"/>
</dbReference>
<dbReference type="InterPro" id="IPR015655">
    <property type="entry name" value="PP2C"/>
</dbReference>
<dbReference type="HOGENOM" id="CLU_034545_4_1_3"/>
<sequence>MKYDHQLLTDPQTSAPKTGGIAYQEALKKWSERPTQLLSPSQSLLSLESVGRTDVGLNRSHNEDYFSIDQQHFCTPDLPDGGYRGLYILCDGMGGMARGEVASELATKTLRSYLNSRWQRHLPTEIGLELAINTANKAVYERNQREQRAGSGRMGTTAVVVMVNNTHIRYVHIGDSRLYRLTRQYGLQQLTTDHNAYQRALQRGYSPEEAQAFGPQLTKALGPWSGESLRPKSQTLAVEEDTVFLLCSDGLSDHDLLENHANSHLMGMLDFRTDLATGMDQLMALANQKNGHDNITAIAVRLRPQP</sequence>
<dbReference type="Gene3D" id="3.60.40.10">
    <property type="entry name" value="PPM-type phosphatase domain"/>
    <property type="match status" value="1"/>
</dbReference>
<dbReference type="GO" id="GO:0004722">
    <property type="term" value="F:protein serine/threonine phosphatase activity"/>
    <property type="evidence" value="ECO:0007669"/>
    <property type="project" value="InterPro"/>
</dbReference>
<evidence type="ECO:0000313" key="3">
    <source>
        <dbReference type="Proteomes" id="UP000000268"/>
    </source>
</evidence>
<organism evidence="2 3">
    <name type="scientific">Acaryochloris marina (strain MBIC 11017)</name>
    <dbReference type="NCBI Taxonomy" id="329726"/>
    <lineage>
        <taxon>Bacteria</taxon>
        <taxon>Bacillati</taxon>
        <taxon>Cyanobacteriota</taxon>
        <taxon>Cyanophyceae</taxon>
        <taxon>Acaryochloridales</taxon>
        <taxon>Acaryochloridaceae</taxon>
        <taxon>Acaryochloris</taxon>
    </lineage>
</organism>
<feature type="domain" description="PPM-type phosphatase" evidence="1">
    <location>
        <begin position="44"/>
        <end position="302"/>
    </location>
</feature>
<dbReference type="AlphaFoldDB" id="B0C744"/>
<reference evidence="2 3" key="1">
    <citation type="journal article" date="2008" name="Proc. Natl. Acad. Sci. U.S.A.">
        <title>Niche adaptation and genome expansion in the chlorophyll d-producing cyanobacterium Acaryochloris marina.</title>
        <authorList>
            <person name="Swingley W.D."/>
            <person name="Chen M."/>
            <person name="Cheung P.C."/>
            <person name="Conrad A.L."/>
            <person name="Dejesa L.C."/>
            <person name="Hao J."/>
            <person name="Honchak B.M."/>
            <person name="Karbach L.E."/>
            <person name="Kurdoglu A."/>
            <person name="Lahiri S."/>
            <person name="Mastrian S.D."/>
            <person name="Miyashita H."/>
            <person name="Page L."/>
            <person name="Ramakrishna P."/>
            <person name="Satoh S."/>
            <person name="Sattley W.M."/>
            <person name="Shimada Y."/>
            <person name="Taylor H.L."/>
            <person name="Tomo T."/>
            <person name="Tsuchiya T."/>
            <person name="Wang Z.T."/>
            <person name="Raymond J."/>
            <person name="Mimuro M."/>
            <person name="Blankenship R.E."/>
            <person name="Touchman J.W."/>
        </authorList>
    </citation>
    <scope>NUCLEOTIDE SEQUENCE [LARGE SCALE GENOMIC DNA]</scope>
    <source>
        <strain evidence="3">MBIC 11017</strain>
    </source>
</reference>
<accession>B0C744</accession>
<dbReference type="OrthoDB" id="500607at2"/>
<dbReference type="CDD" id="cd00143">
    <property type="entry name" value="PP2Cc"/>
    <property type="match status" value="1"/>
</dbReference>
<dbReference type="PROSITE" id="PS51746">
    <property type="entry name" value="PPM_2"/>
    <property type="match status" value="1"/>
</dbReference>
<proteinExistence type="predicted"/>
<dbReference type="SMART" id="SM00331">
    <property type="entry name" value="PP2C_SIG"/>
    <property type="match status" value="1"/>
</dbReference>
<dbReference type="SUPFAM" id="SSF81606">
    <property type="entry name" value="PP2C-like"/>
    <property type="match status" value="1"/>
</dbReference>
<dbReference type="EMBL" id="CP000828">
    <property type="protein sequence ID" value="ABW30021.1"/>
    <property type="molecule type" value="Genomic_DNA"/>
</dbReference>
<dbReference type="eggNOG" id="COG0631">
    <property type="taxonomic scope" value="Bacteria"/>
</dbReference>
<dbReference type="InterPro" id="IPR036457">
    <property type="entry name" value="PPM-type-like_dom_sf"/>
</dbReference>
<dbReference type="Proteomes" id="UP000000268">
    <property type="component" value="Chromosome"/>
</dbReference>
<dbReference type="Pfam" id="PF13672">
    <property type="entry name" value="PP2C_2"/>
    <property type="match status" value="1"/>
</dbReference>